<dbReference type="PANTHER" id="PTHR48043:SF145">
    <property type="entry name" value="FI06409P-RELATED"/>
    <property type="match status" value="1"/>
</dbReference>
<evidence type="ECO:0000256" key="1">
    <source>
        <dbReference type="ARBA" id="ARBA00022676"/>
    </source>
</evidence>
<evidence type="ECO:0000313" key="5">
    <source>
        <dbReference type="Proteomes" id="UP000439903"/>
    </source>
</evidence>
<dbReference type="OrthoDB" id="5835829at2759"/>
<keyword evidence="5" id="KW-1185">Reference proteome</keyword>
<dbReference type="Gene3D" id="3.40.50.2000">
    <property type="entry name" value="Glycogen Phosphorylase B"/>
    <property type="match status" value="1"/>
</dbReference>
<keyword evidence="2 4" id="KW-0808">Transferase</keyword>
<dbReference type="Pfam" id="PF00201">
    <property type="entry name" value="UDPGT"/>
    <property type="match status" value="1"/>
</dbReference>
<dbReference type="InterPro" id="IPR002213">
    <property type="entry name" value="UDP_glucos_trans"/>
</dbReference>
<keyword evidence="1" id="KW-0328">Glycosyltransferase</keyword>
<dbReference type="GO" id="GO:0008194">
    <property type="term" value="F:UDP-glycosyltransferase activity"/>
    <property type="evidence" value="ECO:0007669"/>
    <property type="project" value="InterPro"/>
</dbReference>
<comment type="caution">
    <text evidence="4">The sequence shown here is derived from an EMBL/GenBank/DDBJ whole genome shotgun (WGS) entry which is preliminary data.</text>
</comment>
<feature type="transmembrane region" description="Helical" evidence="3">
    <location>
        <begin position="187"/>
        <end position="207"/>
    </location>
</feature>
<evidence type="ECO:0000313" key="4">
    <source>
        <dbReference type="EMBL" id="KAF0471133.1"/>
    </source>
</evidence>
<protein>
    <submittedName>
        <fullName evidence="4">UDP-Glycosyltransferase/glycogen phosphorylase</fullName>
    </submittedName>
</protein>
<dbReference type="AlphaFoldDB" id="A0A8H3XJI4"/>
<keyword evidence="3" id="KW-1133">Transmembrane helix</keyword>
<organism evidence="4 5">
    <name type="scientific">Gigaspora margarita</name>
    <dbReference type="NCBI Taxonomy" id="4874"/>
    <lineage>
        <taxon>Eukaryota</taxon>
        <taxon>Fungi</taxon>
        <taxon>Fungi incertae sedis</taxon>
        <taxon>Mucoromycota</taxon>
        <taxon>Glomeromycotina</taxon>
        <taxon>Glomeromycetes</taxon>
        <taxon>Diversisporales</taxon>
        <taxon>Gigasporaceae</taxon>
        <taxon>Gigaspora</taxon>
    </lineage>
</organism>
<accession>A0A8H3XJI4</accession>
<dbReference type="EMBL" id="WTPW01000894">
    <property type="protein sequence ID" value="KAF0471133.1"/>
    <property type="molecule type" value="Genomic_DNA"/>
</dbReference>
<reference evidence="4 5" key="1">
    <citation type="journal article" date="2019" name="Environ. Microbiol.">
        <title>At the nexus of three kingdoms: the genome of the mycorrhizal fungus Gigaspora margarita provides insights into plant, endobacterial and fungal interactions.</title>
        <authorList>
            <person name="Venice F."/>
            <person name="Ghignone S."/>
            <person name="Salvioli di Fossalunga A."/>
            <person name="Amselem J."/>
            <person name="Novero M."/>
            <person name="Xianan X."/>
            <person name="Sedzielewska Toro K."/>
            <person name="Morin E."/>
            <person name="Lipzen A."/>
            <person name="Grigoriev I.V."/>
            <person name="Henrissat B."/>
            <person name="Martin F.M."/>
            <person name="Bonfante P."/>
        </authorList>
    </citation>
    <scope>NUCLEOTIDE SEQUENCE [LARGE SCALE GENOMIC DNA]</scope>
    <source>
        <strain evidence="4 5">BEG34</strain>
    </source>
</reference>
<evidence type="ECO:0000256" key="2">
    <source>
        <dbReference type="ARBA" id="ARBA00022679"/>
    </source>
</evidence>
<evidence type="ECO:0000256" key="3">
    <source>
        <dbReference type="SAM" id="Phobius"/>
    </source>
</evidence>
<dbReference type="Proteomes" id="UP000439903">
    <property type="component" value="Unassembled WGS sequence"/>
</dbReference>
<proteinExistence type="predicted"/>
<sequence>MINLFFRSWFCVTMSRSYLILNNEHPHIHIVKYAPQFAILSHENTRLFLSHGGAVSSHESIYTATPMLILPMLGDQPGNAEKLEVYGMALRFMNNNLEINVVVSKVKKLINEESFKKNAERLQFLVKVNSKRKYRGADLIEVVMNTIRFEGIKDENGSLMIDNNVLLKEWISPSSRMGFIRGSYLDVYIVAVITFLTLSSGFGYLLWKIIKFFYNSRNGSSRESSKPKSEL</sequence>
<name>A0A8H3XJI4_GIGMA</name>
<dbReference type="PANTHER" id="PTHR48043">
    <property type="entry name" value="EG:EG0003.4 PROTEIN-RELATED"/>
    <property type="match status" value="1"/>
</dbReference>
<keyword evidence="3" id="KW-0812">Transmembrane</keyword>
<dbReference type="SUPFAM" id="SSF53756">
    <property type="entry name" value="UDP-Glycosyltransferase/glycogen phosphorylase"/>
    <property type="match status" value="1"/>
</dbReference>
<gene>
    <name evidence="4" type="ORF">F8M41_025254</name>
</gene>
<keyword evidence="3" id="KW-0472">Membrane</keyword>
<dbReference type="InterPro" id="IPR050271">
    <property type="entry name" value="UDP-glycosyltransferase"/>
</dbReference>